<evidence type="ECO:0000313" key="2">
    <source>
        <dbReference type="EMBL" id="UTO56207.1"/>
    </source>
</evidence>
<dbReference type="EMBL" id="CP089286">
    <property type="protein sequence ID" value="UTO55287.1"/>
    <property type="molecule type" value="Genomic_DNA"/>
</dbReference>
<accession>A0A9Q9BRZ6</accession>
<dbReference type="Proteomes" id="UP001059822">
    <property type="component" value="Chromosome"/>
</dbReference>
<dbReference type="GO" id="GO:0010038">
    <property type="term" value="P:response to metal ion"/>
    <property type="evidence" value="ECO:0007669"/>
    <property type="project" value="InterPro"/>
</dbReference>
<evidence type="ECO:0000313" key="3">
    <source>
        <dbReference type="Proteomes" id="UP001059822"/>
    </source>
</evidence>
<sequence length="107" mass="12760">MKDNLVLIYTTISNNKAACHMVNILLQEKLIICANIFHNVTSIYYWENTIKNNKEYIIIMKTSKHLYEKALQKIQNIHPYEIPLITIINPYTTNNKFIDWMNYHLTN</sequence>
<dbReference type="EMBL" id="CP089285">
    <property type="protein sequence ID" value="UTO56207.1"/>
    <property type="molecule type" value="Genomic_DNA"/>
</dbReference>
<dbReference type="GO" id="GO:0005507">
    <property type="term" value="F:copper ion binding"/>
    <property type="evidence" value="ECO:0007669"/>
    <property type="project" value="TreeGrafter"/>
</dbReference>
<dbReference type="Proteomes" id="UP001059985">
    <property type="component" value="Chromosome"/>
</dbReference>
<evidence type="ECO:0000313" key="1">
    <source>
        <dbReference type="EMBL" id="UTO55287.1"/>
    </source>
</evidence>
<dbReference type="PANTHER" id="PTHR23419:SF8">
    <property type="entry name" value="FI09726P"/>
    <property type="match status" value="1"/>
</dbReference>
<dbReference type="RefSeq" id="WP_218194159.1">
    <property type="nucleotide sequence ID" value="NZ_CP054597.1"/>
</dbReference>
<organism evidence="1 3">
    <name type="scientific">Neoehrlichia mikurensis</name>
    <dbReference type="NCBI Taxonomy" id="89586"/>
    <lineage>
        <taxon>Bacteria</taxon>
        <taxon>Pseudomonadati</taxon>
        <taxon>Pseudomonadota</taxon>
        <taxon>Alphaproteobacteria</taxon>
        <taxon>Rickettsiales</taxon>
        <taxon>Anaplasmataceae</taxon>
        <taxon>Candidatus Neoehrlichia</taxon>
    </lineage>
</organism>
<dbReference type="AlphaFoldDB" id="A0A9Q9BRZ6"/>
<keyword evidence="4" id="KW-1185">Reference proteome</keyword>
<gene>
    <name evidence="2" type="ORF">LUA81_03765</name>
    <name evidence="1" type="ORF">LUA82_03800</name>
</gene>
<reference evidence="1" key="1">
    <citation type="journal article" date="2022" name="Microorganisms">
        <title>Assembly and Comparison of Ca. Neoehrlichia mikurensis Genomes.</title>
        <authorList>
            <person name="Azagi T."/>
            <person name="Dirks R.P."/>
            <person name="Yebra-Pimentel E.S."/>
            <person name="Schaap P.J."/>
            <person name="Koehorst J.J."/>
            <person name="Esser H.J."/>
            <person name="Sprong H."/>
        </authorList>
    </citation>
    <scope>NUCLEOTIDE SEQUENCE</scope>
    <source>
        <strain evidence="2">18-2804</strain>
        <strain evidence="1">18-2837</strain>
    </source>
</reference>
<evidence type="ECO:0000313" key="4">
    <source>
        <dbReference type="Proteomes" id="UP001059985"/>
    </source>
</evidence>
<proteinExistence type="predicted"/>
<name>A0A9Q9BRZ6_9RICK</name>
<dbReference type="Pfam" id="PF03091">
    <property type="entry name" value="CutA1"/>
    <property type="match status" value="1"/>
</dbReference>
<dbReference type="PANTHER" id="PTHR23419">
    <property type="entry name" value="DIVALENT CATION TOLERANCE CUTA-RELATED"/>
    <property type="match status" value="1"/>
</dbReference>
<protein>
    <submittedName>
        <fullName evidence="1">Divalent-cation tolerance protein CutA</fullName>
    </submittedName>
</protein>
<dbReference type="InterPro" id="IPR004323">
    <property type="entry name" value="Ion_tolerance_CutA"/>
</dbReference>